<sequence length="57" mass="6329">ISVAGRIGDSAGLFCLGRNELGPFEFLWVQHWDREKERELSTSPTLTAELVEAVLSP</sequence>
<name>A0A8X6Y473_9ARAC</name>
<accession>A0A8X6Y473</accession>
<protein>
    <submittedName>
        <fullName evidence="1">Uncharacterized protein</fullName>
    </submittedName>
</protein>
<comment type="caution">
    <text evidence="1">The sequence shown here is derived from an EMBL/GenBank/DDBJ whole genome shotgun (WGS) entry which is preliminary data.</text>
</comment>
<organism evidence="1 2">
    <name type="scientific">Trichonephila inaurata madagascariensis</name>
    <dbReference type="NCBI Taxonomy" id="2747483"/>
    <lineage>
        <taxon>Eukaryota</taxon>
        <taxon>Metazoa</taxon>
        <taxon>Ecdysozoa</taxon>
        <taxon>Arthropoda</taxon>
        <taxon>Chelicerata</taxon>
        <taxon>Arachnida</taxon>
        <taxon>Araneae</taxon>
        <taxon>Araneomorphae</taxon>
        <taxon>Entelegynae</taxon>
        <taxon>Araneoidea</taxon>
        <taxon>Nephilidae</taxon>
        <taxon>Trichonephila</taxon>
        <taxon>Trichonephila inaurata</taxon>
    </lineage>
</organism>
<keyword evidence="2" id="KW-1185">Reference proteome</keyword>
<dbReference type="AlphaFoldDB" id="A0A8X6Y473"/>
<evidence type="ECO:0000313" key="2">
    <source>
        <dbReference type="Proteomes" id="UP000886998"/>
    </source>
</evidence>
<feature type="non-terminal residue" evidence="1">
    <location>
        <position position="1"/>
    </location>
</feature>
<proteinExistence type="predicted"/>
<dbReference type="Proteomes" id="UP000886998">
    <property type="component" value="Unassembled WGS sequence"/>
</dbReference>
<reference evidence="1" key="1">
    <citation type="submission" date="2020-08" db="EMBL/GenBank/DDBJ databases">
        <title>Multicomponent nature underlies the extraordinary mechanical properties of spider dragline silk.</title>
        <authorList>
            <person name="Kono N."/>
            <person name="Nakamura H."/>
            <person name="Mori M."/>
            <person name="Yoshida Y."/>
            <person name="Ohtoshi R."/>
            <person name="Malay A.D."/>
            <person name="Moran D.A.P."/>
            <person name="Tomita M."/>
            <person name="Numata K."/>
            <person name="Arakawa K."/>
        </authorList>
    </citation>
    <scope>NUCLEOTIDE SEQUENCE</scope>
</reference>
<gene>
    <name evidence="1" type="ORF">TNIN_355851</name>
</gene>
<evidence type="ECO:0000313" key="1">
    <source>
        <dbReference type="EMBL" id="GFY64381.1"/>
    </source>
</evidence>
<dbReference type="EMBL" id="BMAV01015214">
    <property type="protein sequence ID" value="GFY64381.1"/>
    <property type="molecule type" value="Genomic_DNA"/>
</dbReference>